<dbReference type="SUPFAM" id="SSF50692">
    <property type="entry name" value="ADC-like"/>
    <property type="match status" value="1"/>
</dbReference>
<dbReference type="Pfam" id="PF01568">
    <property type="entry name" value="Molydop_binding"/>
    <property type="match status" value="1"/>
</dbReference>
<feature type="region of interest" description="Disordered" evidence="4">
    <location>
        <begin position="254"/>
        <end position="275"/>
    </location>
</feature>
<dbReference type="AlphaFoldDB" id="A0A101N366"/>
<keyword evidence="2" id="KW-0408">Iron</keyword>
<reference evidence="6 7" key="1">
    <citation type="submission" date="2015-10" db="EMBL/GenBank/DDBJ databases">
        <title>Draft genome sequence of Streptomyces pseudovenezuelae DSM 40212, type strain for the species Streptomyces pseudovenezuelae.</title>
        <authorList>
            <person name="Ruckert C."/>
            <person name="Winkler A."/>
            <person name="Kalinowski J."/>
            <person name="Kampfer P."/>
            <person name="Glaeser S."/>
        </authorList>
    </citation>
    <scope>NUCLEOTIDE SEQUENCE [LARGE SCALE GENOMIC DNA]</scope>
    <source>
        <strain evidence="6 7">DSM 40212</strain>
    </source>
</reference>
<dbReference type="Gene3D" id="3.40.228.10">
    <property type="entry name" value="Dimethylsulfoxide Reductase, domain 2"/>
    <property type="match status" value="1"/>
</dbReference>
<dbReference type="GO" id="GO:0043546">
    <property type="term" value="F:molybdopterin cofactor binding"/>
    <property type="evidence" value="ECO:0007669"/>
    <property type="project" value="InterPro"/>
</dbReference>
<dbReference type="PANTHER" id="PTHR43105:SF10">
    <property type="entry name" value="NADH-QUINONE OXIDOREDUCTASE SUBUNIT G"/>
    <property type="match status" value="1"/>
</dbReference>
<name>A0A101N366_9ACTN</name>
<dbReference type="GO" id="GO:0022904">
    <property type="term" value="P:respiratory electron transport chain"/>
    <property type="evidence" value="ECO:0007669"/>
    <property type="project" value="TreeGrafter"/>
</dbReference>
<evidence type="ECO:0000256" key="2">
    <source>
        <dbReference type="ARBA" id="ARBA00023004"/>
    </source>
</evidence>
<dbReference type="InterPro" id="IPR050123">
    <property type="entry name" value="Prok_molybdopt-oxidoreductase"/>
</dbReference>
<evidence type="ECO:0000256" key="3">
    <source>
        <dbReference type="ARBA" id="ARBA00023014"/>
    </source>
</evidence>
<feature type="region of interest" description="Disordered" evidence="4">
    <location>
        <begin position="145"/>
        <end position="164"/>
    </location>
</feature>
<accession>A0A101N366</accession>
<protein>
    <submittedName>
        <fullName evidence="6">Formate dehydrogenase</fullName>
    </submittedName>
</protein>
<keyword evidence="1" id="KW-0479">Metal-binding</keyword>
<dbReference type="GO" id="GO:0003954">
    <property type="term" value="F:NADH dehydrogenase activity"/>
    <property type="evidence" value="ECO:0007669"/>
    <property type="project" value="TreeGrafter"/>
</dbReference>
<dbReference type="GO" id="GO:0046872">
    <property type="term" value="F:metal ion binding"/>
    <property type="evidence" value="ECO:0007669"/>
    <property type="project" value="UniProtKB-KW"/>
</dbReference>
<dbReference type="InterPro" id="IPR009010">
    <property type="entry name" value="Asp_de-COase-like_dom_sf"/>
</dbReference>
<keyword evidence="3" id="KW-0411">Iron-sulfur</keyword>
<dbReference type="Gene3D" id="2.40.40.20">
    <property type="match status" value="1"/>
</dbReference>
<dbReference type="SUPFAM" id="SSF53706">
    <property type="entry name" value="Formate dehydrogenase/DMSO reductase, domains 1-3"/>
    <property type="match status" value="1"/>
</dbReference>
<evidence type="ECO:0000313" key="7">
    <source>
        <dbReference type="Proteomes" id="UP000053039"/>
    </source>
</evidence>
<feature type="domain" description="Molybdopterin dinucleotide-binding" evidence="5">
    <location>
        <begin position="143"/>
        <end position="246"/>
    </location>
</feature>
<dbReference type="PANTHER" id="PTHR43105">
    <property type="entry name" value="RESPIRATORY NITRATE REDUCTASE"/>
    <property type="match status" value="1"/>
</dbReference>
<evidence type="ECO:0000256" key="1">
    <source>
        <dbReference type="ARBA" id="ARBA00022723"/>
    </source>
</evidence>
<dbReference type="EMBL" id="LMWM01000029">
    <property type="protein sequence ID" value="KUM85699.1"/>
    <property type="molecule type" value="Genomic_DNA"/>
</dbReference>
<sequence>MTEPGIRAVGPSPRIRPNAGTGVALVHAIGREIIRAGLADRASIERSTSGFEEYRQLVEPWTVSLAVKVTGVPAAVVRELAHTYARGEPLRAAVGTGHEEARALTDLSLLTGRGPDDRAGRTPFHLVRHSPPVDLTDEEYPVRLTKGRRPDSHNTRLRTGGSASSVRRTECVELSPEDAERYGVVVGEEVRVITRRGSTTAPVWVDPALRPGLAFMTGRPPDGTDVDRRTQGSGCPIAGTVEFQAAAIRIEKVPVEKTRTPEPASPLSAASAASP</sequence>
<gene>
    <name evidence="6" type="ORF">AQI94_28060</name>
</gene>
<evidence type="ECO:0000256" key="4">
    <source>
        <dbReference type="SAM" id="MobiDB-lite"/>
    </source>
</evidence>
<dbReference type="OrthoDB" id="7376058at2"/>
<proteinExistence type="predicted"/>
<evidence type="ECO:0000313" key="6">
    <source>
        <dbReference type="EMBL" id="KUM85699.1"/>
    </source>
</evidence>
<dbReference type="GO" id="GO:0051536">
    <property type="term" value="F:iron-sulfur cluster binding"/>
    <property type="evidence" value="ECO:0007669"/>
    <property type="project" value="UniProtKB-KW"/>
</dbReference>
<comment type="caution">
    <text evidence="6">The sequence shown here is derived from an EMBL/GenBank/DDBJ whole genome shotgun (WGS) entry which is preliminary data.</text>
</comment>
<organism evidence="6 7">
    <name type="scientific">Streptomyces pseudovenezuelae</name>
    <dbReference type="NCBI Taxonomy" id="67350"/>
    <lineage>
        <taxon>Bacteria</taxon>
        <taxon>Bacillati</taxon>
        <taxon>Actinomycetota</taxon>
        <taxon>Actinomycetes</taxon>
        <taxon>Kitasatosporales</taxon>
        <taxon>Streptomycetaceae</taxon>
        <taxon>Streptomyces</taxon>
        <taxon>Streptomyces aurantiacus group</taxon>
    </lineage>
</organism>
<dbReference type="Proteomes" id="UP000053039">
    <property type="component" value="Unassembled WGS sequence"/>
</dbReference>
<dbReference type="InterPro" id="IPR006657">
    <property type="entry name" value="MoPterin_dinucl-bd_dom"/>
</dbReference>
<feature type="region of interest" description="Disordered" evidence="4">
    <location>
        <begin position="110"/>
        <end position="132"/>
    </location>
</feature>
<dbReference type="GO" id="GO:0016020">
    <property type="term" value="C:membrane"/>
    <property type="evidence" value="ECO:0007669"/>
    <property type="project" value="TreeGrafter"/>
</dbReference>
<evidence type="ECO:0000259" key="5">
    <source>
        <dbReference type="Pfam" id="PF01568"/>
    </source>
</evidence>
<feature type="compositionally biased region" description="Low complexity" evidence="4">
    <location>
        <begin position="261"/>
        <end position="275"/>
    </location>
</feature>